<dbReference type="GO" id="GO:0008270">
    <property type="term" value="F:zinc ion binding"/>
    <property type="evidence" value="ECO:0007669"/>
    <property type="project" value="InterPro"/>
</dbReference>
<dbReference type="SUPFAM" id="SSF57701">
    <property type="entry name" value="Zn2/Cys6 DNA-binding domain"/>
    <property type="match status" value="1"/>
</dbReference>
<evidence type="ECO:0000313" key="6">
    <source>
        <dbReference type="Proteomes" id="UP000224854"/>
    </source>
</evidence>
<proteinExistence type="predicted"/>
<dbReference type="InterPro" id="IPR001138">
    <property type="entry name" value="Zn2Cys6_DnaBD"/>
</dbReference>
<gene>
    <name evidence="5" type="ORF">CDD82_1400</name>
</gene>
<dbReference type="AlphaFoldDB" id="A0A2C5YFJ6"/>
<dbReference type="InterPro" id="IPR021858">
    <property type="entry name" value="Fun_TF"/>
</dbReference>
<comment type="caution">
    <text evidence="5">The sequence shown here is derived from an EMBL/GenBank/DDBJ whole genome shotgun (WGS) entry which is preliminary data.</text>
</comment>
<reference evidence="5 6" key="1">
    <citation type="submission" date="2017-06" db="EMBL/GenBank/DDBJ databases">
        <title>Ant-infecting Ophiocordyceps genomes reveal a high diversity of potential behavioral manipulation genes and a possible major role for enterotoxins.</title>
        <authorList>
            <person name="De Bekker C."/>
            <person name="Evans H.C."/>
            <person name="Brachmann A."/>
            <person name="Hughes D.P."/>
        </authorList>
    </citation>
    <scope>NUCLEOTIDE SEQUENCE [LARGE SCALE GENOMIC DNA]</scope>
    <source>
        <strain evidence="5 6">1348a</strain>
    </source>
</reference>
<dbReference type="PANTHER" id="PTHR37534">
    <property type="entry name" value="TRANSCRIPTIONAL ACTIVATOR PROTEIN UGA3"/>
    <property type="match status" value="1"/>
</dbReference>
<dbReference type="GO" id="GO:0005634">
    <property type="term" value="C:nucleus"/>
    <property type="evidence" value="ECO:0007669"/>
    <property type="project" value="UniProtKB-SubCell"/>
</dbReference>
<name>A0A2C5YFJ6_9HYPO</name>
<organism evidence="5 6">
    <name type="scientific">Ophiocordyceps australis</name>
    <dbReference type="NCBI Taxonomy" id="1399860"/>
    <lineage>
        <taxon>Eukaryota</taxon>
        <taxon>Fungi</taxon>
        <taxon>Dikarya</taxon>
        <taxon>Ascomycota</taxon>
        <taxon>Pezizomycotina</taxon>
        <taxon>Sordariomycetes</taxon>
        <taxon>Hypocreomycetidae</taxon>
        <taxon>Hypocreales</taxon>
        <taxon>Ophiocordycipitaceae</taxon>
        <taxon>Ophiocordyceps</taxon>
    </lineage>
</organism>
<keyword evidence="2" id="KW-0539">Nucleus</keyword>
<dbReference type="Pfam" id="PF00172">
    <property type="entry name" value="Zn_clus"/>
    <property type="match status" value="1"/>
</dbReference>
<evidence type="ECO:0000313" key="5">
    <source>
        <dbReference type="EMBL" id="PHH67507.1"/>
    </source>
</evidence>
<evidence type="ECO:0000256" key="1">
    <source>
        <dbReference type="ARBA" id="ARBA00004123"/>
    </source>
</evidence>
<dbReference type="CDD" id="cd00067">
    <property type="entry name" value="GAL4"/>
    <property type="match status" value="1"/>
</dbReference>
<dbReference type="Proteomes" id="UP000224854">
    <property type="component" value="Unassembled WGS sequence"/>
</dbReference>
<dbReference type="Gene3D" id="4.10.240.10">
    <property type="entry name" value="Zn(2)-C6 fungal-type DNA-binding domain"/>
    <property type="match status" value="1"/>
</dbReference>
<comment type="subcellular location">
    <subcellularLocation>
        <location evidence="1">Nucleus</location>
    </subcellularLocation>
</comment>
<dbReference type="PROSITE" id="PS50048">
    <property type="entry name" value="ZN2_CY6_FUNGAL_2"/>
    <property type="match status" value="1"/>
</dbReference>
<dbReference type="EMBL" id="NJEU01001418">
    <property type="protein sequence ID" value="PHH67507.1"/>
    <property type="molecule type" value="Genomic_DNA"/>
</dbReference>
<evidence type="ECO:0000259" key="4">
    <source>
        <dbReference type="PROSITE" id="PS50048"/>
    </source>
</evidence>
<dbReference type="SMART" id="SM00066">
    <property type="entry name" value="GAL4"/>
    <property type="match status" value="1"/>
</dbReference>
<sequence length="521" mass="57456">MAARAHGPRKGCRTCTKRRIRCDLAEPRCKKCDNKGLECPGYGPRLRWAGGVAVRGRLKGHQVPLLGPQEATPDDVDLLLTGPGQEGSGGQERQERQQHQEQHGSSTSSANGHSPAPASTLYSAISISPASLDRTLRRSAREFIEYYDHNIAGLMVWFDSENNDYRRRVLPRAANTPGLRLAVAAIAAHHGGLTFDHEIPRFSEAARDACLGLIQSHVRDMTGRLTGGSELTSQSDVADAEWMLAAILMISTYEMANAQAVAAESHRMAARTIVNVFGHHEACRTRTFDFLSNQLAVLDVFSSTTSFDMSDVEHTVLPPASMADGMFVDYLSLLHRVTLASRQGSQAHDSPVSNGKPPVHQLTARWIRHRFHQARGATLLAAGRLQIRPGAASRDFIRLVDIYHYAAILYSYRCLGLVEPEQADRLAATLHLFEQLSALEAPTLCAQNLPWPVFVAGTECHGHVARQEFVARLFTTMASATGFGNMLDVLKFLRMFWAGAMADWQPLARRLQRHGFRILAV</sequence>
<dbReference type="GO" id="GO:0000981">
    <property type="term" value="F:DNA-binding transcription factor activity, RNA polymerase II-specific"/>
    <property type="evidence" value="ECO:0007669"/>
    <property type="project" value="InterPro"/>
</dbReference>
<dbReference type="OrthoDB" id="3251668at2759"/>
<keyword evidence="6" id="KW-1185">Reference proteome</keyword>
<protein>
    <recommendedName>
        <fullName evidence="4">Zn(2)-C6 fungal-type domain-containing protein</fullName>
    </recommendedName>
</protein>
<dbReference type="PROSITE" id="PS00463">
    <property type="entry name" value="ZN2_CY6_FUNGAL_1"/>
    <property type="match status" value="1"/>
</dbReference>
<dbReference type="PANTHER" id="PTHR37534:SF46">
    <property type="entry name" value="ZN(II)2CYS6 TRANSCRIPTION FACTOR (EUROFUNG)"/>
    <property type="match status" value="1"/>
</dbReference>
<evidence type="ECO:0000256" key="2">
    <source>
        <dbReference type="ARBA" id="ARBA00023242"/>
    </source>
</evidence>
<evidence type="ECO:0000256" key="3">
    <source>
        <dbReference type="SAM" id="MobiDB-lite"/>
    </source>
</evidence>
<feature type="compositionally biased region" description="Basic and acidic residues" evidence="3">
    <location>
        <begin position="92"/>
        <end position="102"/>
    </location>
</feature>
<feature type="region of interest" description="Disordered" evidence="3">
    <location>
        <begin position="64"/>
        <end position="119"/>
    </location>
</feature>
<dbReference type="InterPro" id="IPR036864">
    <property type="entry name" value="Zn2-C6_fun-type_DNA-bd_sf"/>
</dbReference>
<accession>A0A2C5YFJ6</accession>
<dbReference type="Pfam" id="PF11951">
    <property type="entry name" value="Fungal_trans_2"/>
    <property type="match status" value="1"/>
</dbReference>
<feature type="domain" description="Zn(2)-C6 fungal-type" evidence="4">
    <location>
        <begin position="11"/>
        <end position="39"/>
    </location>
</feature>